<proteinExistence type="predicted"/>
<keyword evidence="2" id="KW-1185">Reference proteome</keyword>
<dbReference type="EMBL" id="JARAKH010000044">
    <property type="protein sequence ID" value="KAK8378666.1"/>
    <property type="molecule type" value="Genomic_DNA"/>
</dbReference>
<protein>
    <submittedName>
        <fullName evidence="1">Uncharacterized protein</fullName>
    </submittedName>
</protein>
<reference evidence="1 2" key="1">
    <citation type="submission" date="2023-03" db="EMBL/GenBank/DDBJ databases">
        <title>High-quality genome of Scylla paramamosain provides insights in environmental adaptation.</title>
        <authorList>
            <person name="Zhang L."/>
        </authorList>
    </citation>
    <scope>NUCLEOTIDE SEQUENCE [LARGE SCALE GENOMIC DNA]</scope>
    <source>
        <strain evidence="1">LZ_2023a</strain>
        <tissue evidence="1">Muscle</tissue>
    </source>
</reference>
<accession>A0AAW0SV99</accession>
<name>A0AAW0SV99_SCYPA</name>
<evidence type="ECO:0000313" key="1">
    <source>
        <dbReference type="EMBL" id="KAK8378666.1"/>
    </source>
</evidence>
<organism evidence="1 2">
    <name type="scientific">Scylla paramamosain</name>
    <name type="common">Mud crab</name>
    <dbReference type="NCBI Taxonomy" id="85552"/>
    <lineage>
        <taxon>Eukaryota</taxon>
        <taxon>Metazoa</taxon>
        <taxon>Ecdysozoa</taxon>
        <taxon>Arthropoda</taxon>
        <taxon>Crustacea</taxon>
        <taxon>Multicrustacea</taxon>
        <taxon>Malacostraca</taxon>
        <taxon>Eumalacostraca</taxon>
        <taxon>Eucarida</taxon>
        <taxon>Decapoda</taxon>
        <taxon>Pleocyemata</taxon>
        <taxon>Brachyura</taxon>
        <taxon>Eubrachyura</taxon>
        <taxon>Portunoidea</taxon>
        <taxon>Portunidae</taxon>
        <taxon>Portuninae</taxon>
        <taxon>Scylla</taxon>
    </lineage>
</organism>
<evidence type="ECO:0000313" key="2">
    <source>
        <dbReference type="Proteomes" id="UP001487740"/>
    </source>
</evidence>
<sequence>MEALGDGGRSAEIRMATVEERDGAGNARAAKHHHQSALLVSLGRATALSGESSANSLLSPLAPTPLSKGLGDAMLGVIGQTGFLFILAQLTLLLADDRVTCCMGGWKTVRGVTLCSKPCCAGYEERQVRAPFLVSPVVCHKLTPQELLEREEARMTTTTPPPQPAAPPLLDQPRRFVRAASLYRAFLYRHRHMFLGLLREGFSRKELLAILERFLNEISAELDKPAVWYGN</sequence>
<dbReference type="Proteomes" id="UP001487740">
    <property type="component" value="Unassembled WGS sequence"/>
</dbReference>
<gene>
    <name evidence="1" type="ORF">O3P69_009395</name>
</gene>
<comment type="caution">
    <text evidence="1">The sequence shown here is derived from an EMBL/GenBank/DDBJ whole genome shotgun (WGS) entry which is preliminary data.</text>
</comment>
<dbReference type="AlphaFoldDB" id="A0AAW0SV99"/>